<protein>
    <submittedName>
        <fullName evidence="3">LAFE_0E12684g1_1</fullName>
    </submittedName>
</protein>
<evidence type="ECO:0000313" key="3">
    <source>
        <dbReference type="EMBL" id="SCW02034.1"/>
    </source>
</evidence>
<comment type="similarity">
    <text evidence="1">Belongs to the MAD2 family.</text>
</comment>
<sequence>MNEYIEKWLRIYFKCFINAVLYYRNVYPRESFDWTSYQAFNLPRHIPINRHPSLQEYIETLIVDVLGKLSNTKSFNLRIVTEEDAICIEKYTLDFSEFRHEDPQNMTETAVFDDLRSSLNDLLAKLQKLPAIKPGSVTFEVVIDTLGLSLGHNMNRPKNASEKVEQEQDVNWVKCLPFGFDPTQYPTDEAMTTMPRIKMTSLVGCDVGPMVVHQFMERLIFPPRQIPIDVYETQSTVEYESSLP</sequence>
<dbReference type="SUPFAM" id="SSF56019">
    <property type="entry name" value="The spindle assembly checkpoint protein mad2"/>
    <property type="match status" value="1"/>
</dbReference>
<dbReference type="OrthoDB" id="21254at2759"/>
<evidence type="ECO:0000256" key="1">
    <source>
        <dbReference type="ARBA" id="ARBA00010348"/>
    </source>
</evidence>
<dbReference type="PANTHER" id="PTHR11842:SF10">
    <property type="entry name" value="MITOTIC SPINDLE ASSEMBLY CHECKPOINT PROTEIN MAD2B"/>
    <property type="match status" value="1"/>
</dbReference>
<dbReference type="Pfam" id="PF02301">
    <property type="entry name" value="HORMA"/>
    <property type="match status" value="1"/>
</dbReference>
<proteinExistence type="inferred from homology"/>
<dbReference type="AlphaFoldDB" id="A0A1G4MDN8"/>
<dbReference type="OMA" id="CFINLIL"/>
<keyword evidence="4" id="KW-1185">Reference proteome</keyword>
<dbReference type="InterPro" id="IPR003511">
    <property type="entry name" value="HORMA_dom"/>
</dbReference>
<dbReference type="EMBL" id="LT598488">
    <property type="protein sequence ID" value="SCW02034.1"/>
    <property type="molecule type" value="Genomic_DNA"/>
</dbReference>
<dbReference type="Gene3D" id="3.30.900.10">
    <property type="entry name" value="HORMA domain"/>
    <property type="match status" value="1"/>
</dbReference>
<dbReference type="InterPro" id="IPR045091">
    <property type="entry name" value="Mad2-like"/>
</dbReference>
<gene>
    <name evidence="3" type="ORF">LAFE_0E12684G</name>
</gene>
<feature type="domain" description="HORMA" evidence="2">
    <location>
        <begin position="3"/>
        <end position="203"/>
    </location>
</feature>
<dbReference type="InterPro" id="IPR036570">
    <property type="entry name" value="HORMA_dom_sf"/>
</dbReference>
<dbReference type="PROSITE" id="PS50815">
    <property type="entry name" value="HORMA"/>
    <property type="match status" value="1"/>
</dbReference>
<dbReference type="Proteomes" id="UP000190831">
    <property type="component" value="Chromosome E"/>
</dbReference>
<accession>A0A1G4MDN8</accession>
<dbReference type="PANTHER" id="PTHR11842">
    <property type="entry name" value="MITOTIC SPINDLE ASSEMBLY CHECKPOINT PROTEIN MAD2"/>
    <property type="match status" value="1"/>
</dbReference>
<evidence type="ECO:0000259" key="2">
    <source>
        <dbReference type="PROSITE" id="PS50815"/>
    </source>
</evidence>
<dbReference type="STRING" id="4955.A0A1G4MDN8"/>
<dbReference type="GO" id="GO:0016035">
    <property type="term" value="C:zeta DNA polymerase complex"/>
    <property type="evidence" value="ECO:0007669"/>
    <property type="project" value="TreeGrafter"/>
</dbReference>
<organism evidence="3 4">
    <name type="scientific">Lachancea fermentati</name>
    <name type="common">Zygosaccharomyces fermentati</name>
    <dbReference type="NCBI Taxonomy" id="4955"/>
    <lineage>
        <taxon>Eukaryota</taxon>
        <taxon>Fungi</taxon>
        <taxon>Dikarya</taxon>
        <taxon>Ascomycota</taxon>
        <taxon>Saccharomycotina</taxon>
        <taxon>Saccharomycetes</taxon>
        <taxon>Saccharomycetales</taxon>
        <taxon>Saccharomycetaceae</taxon>
        <taxon>Lachancea</taxon>
    </lineage>
</organism>
<name>A0A1G4MDN8_LACFM</name>
<evidence type="ECO:0000313" key="4">
    <source>
        <dbReference type="Proteomes" id="UP000190831"/>
    </source>
</evidence>
<reference evidence="4" key="1">
    <citation type="submission" date="2016-03" db="EMBL/GenBank/DDBJ databases">
        <authorList>
            <person name="Devillers H."/>
        </authorList>
    </citation>
    <scope>NUCLEOTIDE SEQUENCE [LARGE SCALE GENOMIC DNA]</scope>
</reference>